<proteinExistence type="predicted"/>
<evidence type="ECO:0000256" key="1">
    <source>
        <dbReference type="SAM" id="MobiDB-lite"/>
    </source>
</evidence>
<organism evidence="3 4">
    <name type="scientific">Trinickia dabaoshanensis</name>
    <dbReference type="NCBI Taxonomy" id="564714"/>
    <lineage>
        <taxon>Bacteria</taxon>
        <taxon>Pseudomonadati</taxon>
        <taxon>Pseudomonadota</taxon>
        <taxon>Betaproteobacteria</taxon>
        <taxon>Burkholderiales</taxon>
        <taxon>Burkholderiaceae</taxon>
        <taxon>Trinickia</taxon>
    </lineage>
</organism>
<feature type="chain" id="PRO_5014789212" description="BON domain-containing protein" evidence="2">
    <location>
        <begin position="24"/>
        <end position="181"/>
    </location>
</feature>
<feature type="region of interest" description="Disordered" evidence="1">
    <location>
        <begin position="153"/>
        <end position="181"/>
    </location>
</feature>
<evidence type="ECO:0000313" key="3">
    <source>
        <dbReference type="EMBL" id="PMS17195.1"/>
    </source>
</evidence>
<dbReference type="AlphaFoldDB" id="A0A2N7VJ59"/>
<evidence type="ECO:0000313" key="4">
    <source>
        <dbReference type="Proteomes" id="UP000235616"/>
    </source>
</evidence>
<sequence>MRHSLRACAVVAACAVQAGSAWAGAPRANHGNDPFFQVSTAIPGCPVPLGPLQTDEEWLADSHYRIERGNSCWWEGRCRLSNSYLYDKGIEEAVNRRLSNIERATHWREHTTLWLMLQRRFIYVQGCVAPDFDKQAFLAELRKTADVERVIDDTTADPASDALPYRTLAAPDKPAYPHDDD</sequence>
<reference evidence="3 4" key="1">
    <citation type="submission" date="2018-01" db="EMBL/GenBank/DDBJ databases">
        <title>Whole genome analyses suggest that Burkholderia sensu lato contains two further novel genera in the rhizoxinica-symbiotica group Mycetohabitans gen. nov., and Trinickia gen. nov.: implications for the evolution of diazotrophy and nodulation in the Burkholderiaceae.</title>
        <authorList>
            <person name="Estrada-de los Santos P."/>
            <person name="Palmer M."/>
            <person name="Chavez-Ramirez B."/>
            <person name="Beukes C."/>
            <person name="Steenkamp E.T."/>
            <person name="Hirsch A.M."/>
            <person name="Manyaka P."/>
            <person name="Maluk M."/>
            <person name="Lafos M."/>
            <person name="Crook M."/>
            <person name="Gross E."/>
            <person name="Simon M.F."/>
            <person name="Bueno dos Reis Junior F."/>
            <person name="Poole P.S."/>
            <person name="Venter S.N."/>
            <person name="James E.K."/>
        </authorList>
    </citation>
    <scope>NUCLEOTIDE SEQUENCE [LARGE SCALE GENOMIC DNA]</scope>
    <source>
        <strain evidence="3 4">GIMN1.004</strain>
    </source>
</reference>
<comment type="caution">
    <text evidence="3">The sequence shown here is derived from an EMBL/GenBank/DDBJ whole genome shotgun (WGS) entry which is preliminary data.</text>
</comment>
<protein>
    <recommendedName>
        <fullName evidence="5">BON domain-containing protein</fullName>
    </recommendedName>
</protein>
<name>A0A2N7VJ59_9BURK</name>
<keyword evidence="4" id="KW-1185">Reference proteome</keyword>
<feature type="signal peptide" evidence="2">
    <location>
        <begin position="1"/>
        <end position="23"/>
    </location>
</feature>
<dbReference type="EMBL" id="PNYA01000020">
    <property type="protein sequence ID" value="PMS17195.1"/>
    <property type="molecule type" value="Genomic_DNA"/>
</dbReference>
<dbReference type="RefSeq" id="WP_102647314.1">
    <property type="nucleotide sequence ID" value="NZ_PNYA01000020.1"/>
</dbReference>
<dbReference type="Proteomes" id="UP000235616">
    <property type="component" value="Unassembled WGS sequence"/>
</dbReference>
<accession>A0A2N7VJ59</accession>
<evidence type="ECO:0008006" key="5">
    <source>
        <dbReference type="Google" id="ProtNLM"/>
    </source>
</evidence>
<gene>
    <name evidence="3" type="ORF">C0Z18_20725</name>
</gene>
<dbReference type="OrthoDB" id="8593220at2"/>
<evidence type="ECO:0000256" key="2">
    <source>
        <dbReference type="SAM" id="SignalP"/>
    </source>
</evidence>
<keyword evidence="2" id="KW-0732">Signal</keyword>